<evidence type="ECO:0000256" key="9">
    <source>
        <dbReference type="ARBA" id="ARBA00023237"/>
    </source>
</evidence>
<evidence type="ECO:0000256" key="6">
    <source>
        <dbReference type="ARBA" id="ARBA00022729"/>
    </source>
</evidence>
<evidence type="ECO:0000256" key="12">
    <source>
        <dbReference type="SAM" id="SignalP"/>
    </source>
</evidence>
<evidence type="ECO:0000313" key="16">
    <source>
        <dbReference type="EMBL" id="ODS24575.1"/>
    </source>
</evidence>
<evidence type="ECO:0000256" key="2">
    <source>
        <dbReference type="ARBA" id="ARBA00006980"/>
    </source>
</evidence>
<dbReference type="PANTHER" id="PTHR30332">
    <property type="entry name" value="PROBABLE GENERAL SECRETION PATHWAY PROTEIN D"/>
    <property type="match status" value="1"/>
</dbReference>
<dbReference type="GO" id="GO:0015628">
    <property type="term" value="P:protein secretion by the type II secretion system"/>
    <property type="evidence" value="ECO:0007669"/>
    <property type="project" value="InterPro"/>
</dbReference>
<keyword evidence="7" id="KW-0653">Protein transport</keyword>
<dbReference type="AlphaFoldDB" id="A0A1D2QSK8"/>
<dbReference type="InterPro" id="IPR001775">
    <property type="entry name" value="GspD/PilQ"/>
</dbReference>
<gene>
    <name evidence="16" type="ORF">AB835_03055</name>
</gene>
<dbReference type="Gene3D" id="3.30.1370.120">
    <property type="match status" value="3"/>
</dbReference>
<keyword evidence="4" id="KW-1134">Transmembrane beta strand</keyword>
<comment type="caution">
    <text evidence="16">The sequence shown here is derived from an EMBL/GenBank/DDBJ whole genome shotgun (WGS) entry which is preliminary data.</text>
</comment>
<evidence type="ECO:0000256" key="10">
    <source>
        <dbReference type="RuleBase" id="RU004004"/>
    </source>
</evidence>
<dbReference type="EMBL" id="MDLC01000007">
    <property type="protein sequence ID" value="ODS24575.1"/>
    <property type="molecule type" value="Genomic_DNA"/>
</dbReference>
<evidence type="ECO:0000256" key="1">
    <source>
        <dbReference type="ARBA" id="ARBA00004442"/>
    </source>
</evidence>
<feature type="domain" description="NolW-like" evidence="14">
    <location>
        <begin position="195"/>
        <end position="263"/>
    </location>
</feature>
<dbReference type="InterPro" id="IPR013356">
    <property type="entry name" value="T2SS_GspD"/>
</dbReference>
<evidence type="ECO:0000256" key="8">
    <source>
        <dbReference type="ARBA" id="ARBA00023136"/>
    </source>
</evidence>
<feature type="domain" description="GspD-like N0" evidence="15">
    <location>
        <begin position="37"/>
        <end position="106"/>
    </location>
</feature>
<evidence type="ECO:0000256" key="7">
    <source>
        <dbReference type="ARBA" id="ARBA00022927"/>
    </source>
</evidence>
<dbReference type="InterPro" id="IPR050810">
    <property type="entry name" value="Bact_Secretion_Sys_Channel"/>
</dbReference>
<comment type="subcellular location">
    <subcellularLocation>
        <location evidence="1 10">Cell outer membrane</location>
    </subcellularLocation>
</comment>
<feature type="region of interest" description="Disordered" evidence="11">
    <location>
        <begin position="598"/>
        <end position="623"/>
    </location>
</feature>
<evidence type="ECO:0000259" key="15">
    <source>
        <dbReference type="Pfam" id="PF21305"/>
    </source>
</evidence>
<organism evidence="16 17">
    <name type="scientific">Candidatus Endobugula sertula</name>
    <name type="common">Bugula neritina bacterial symbiont</name>
    <dbReference type="NCBI Taxonomy" id="62101"/>
    <lineage>
        <taxon>Bacteria</taxon>
        <taxon>Pseudomonadati</taxon>
        <taxon>Pseudomonadota</taxon>
        <taxon>Gammaproteobacteria</taxon>
        <taxon>Cellvibrionales</taxon>
        <taxon>Cellvibrionaceae</taxon>
        <taxon>Candidatus Endobugula</taxon>
    </lineage>
</organism>
<accession>A0A1D2QSK8</accession>
<dbReference type="GO" id="GO:0015627">
    <property type="term" value="C:type II protein secretion system complex"/>
    <property type="evidence" value="ECO:0007669"/>
    <property type="project" value="InterPro"/>
</dbReference>
<evidence type="ECO:0000256" key="11">
    <source>
        <dbReference type="SAM" id="MobiDB-lite"/>
    </source>
</evidence>
<evidence type="ECO:0000313" key="17">
    <source>
        <dbReference type="Proteomes" id="UP000242502"/>
    </source>
</evidence>
<keyword evidence="3 10" id="KW-0813">Transport</keyword>
<dbReference type="Proteomes" id="UP000242502">
    <property type="component" value="Unassembled WGS sequence"/>
</dbReference>
<proteinExistence type="inferred from homology"/>
<feature type="compositionally biased region" description="Basic and acidic residues" evidence="11">
    <location>
        <begin position="598"/>
        <end position="615"/>
    </location>
</feature>
<name>A0A1D2QSK8_9GAMM</name>
<keyword evidence="6 12" id="KW-0732">Signal</keyword>
<dbReference type="PANTHER" id="PTHR30332:SF24">
    <property type="entry name" value="SECRETIN GSPD-RELATED"/>
    <property type="match status" value="1"/>
</dbReference>
<dbReference type="InterPro" id="IPR038591">
    <property type="entry name" value="NolW-like_sf"/>
</dbReference>
<keyword evidence="5" id="KW-0812">Transmembrane</keyword>
<dbReference type="Pfam" id="PF00263">
    <property type="entry name" value="Secretin"/>
    <property type="match status" value="1"/>
</dbReference>
<keyword evidence="8" id="KW-0472">Membrane</keyword>
<feature type="domain" description="Type II/III secretion system secretin-like" evidence="13">
    <location>
        <begin position="428"/>
        <end position="593"/>
    </location>
</feature>
<evidence type="ECO:0000256" key="4">
    <source>
        <dbReference type="ARBA" id="ARBA00022452"/>
    </source>
</evidence>
<feature type="chain" id="PRO_5008906580" evidence="12">
    <location>
        <begin position="19"/>
        <end position="652"/>
    </location>
</feature>
<dbReference type="STRING" id="62101.AB835_03055"/>
<dbReference type="InterPro" id="IPR049371">
    <property type="entry name" value="GspD-like_N0"/>
</dbReference>
<protein>
    <submittedName>
        <fullName evidence="16">Type II secretion system protein GspD</fullName>
    </submittedName>
</protein>
<keyword evidence="9" id="KW-0998">Cell outer membrane</keyword>
<feature type="domain" description="NolW-like" evidence="14">
    <location>
        <begin position="272"/>
        <end position="347"/>
    </location>
</feature>
<reference evidence="16 17" key="1">
    <citation type="journal article" date="2016" name="Appl. Environ. Microbiol.">
        <title>Lack of Overt Genome Reduction in the Bryostatin-Producing Bryozoan Symbiont "Candidatus Endobugula sertula".</title>
        <authorList>
            <person name="Miller I.J."/>
            <person name="Vanee N."/>
            <person name="Fong S.S."/>
            <person name="Lim-Fong G.E."/>
            <person name="Kwan J.C."/>
        </authorList>
    </citation>
    <scope>NUCLEOTIDE SEQUENCE [LARGE SCALE GENOMIC DNA]</scope>
    <source>
        <strain evidence="16">AB1-4</strain>
    </source>
</reference>
<comment type="similarity">
    <text evidence="2">Belongs to the bacterial secretin family. GSP D subfamily.</text>
</comment>
<dbReference type="InterPro" id="IPR004846">
    <property type="entry name" value="T2SS/T3SS_dom"/>
</dbReference>
<feature type="domain" description="NolW-like" evidence="14">
    <location>
        <begin position="132"/>
        <end position="190"/>
    </location>
</feature>
<evidence type="ECO:0000259" key="14">
    <source>
        <dbReference type="Pfam" id="PF03958"/>
    </source>
</evidence>
<evidence type="ECO:0000256" key="3">
    <source>
        <dbReference type="ARBA" id="ARBA00022448"/>
    </source>
</evidence>
<dbReference type="InterPro" id="IPR005644">
    <property type="entry name" value="NolW-like"/>
</dbReference>
<dbReference type="NCBIfam" id="TIGR02517">
    <property type="entry name" value="type_II_gspD"/>
    <property type="match status" value="1"/>
</dbReference>
<dbReference type="Pfam" id="PF21305">
    <property type="entry name" value="type_II_gspD_N0"/>
    <property type="match status" value="1"/>
</dbReference>
<sequence length="652" mass="71148">MRGCIASSLIALSAISIAQDTSTQQPASSQEESRWRINFKDSDIHEVIKFVADVTGKTVIIDPRVKGKVKVISDSLLTKQQLYDLFLSVLETQNFTAIEVGNVVRIIPRKDARTSAVPVTSQPDLGTDAYITQVIQLYNVSATKILPVLRPLAPQHSHLAAYQPSNAIIVSDTVANIARLKDIIQQLDRAGVAETEVIPLKYARAADVVTILQQHNKNIKDSPQNTQTIIVADQRSNSILVTGDEVRRHKSRDLVKRLDIYQPQLGKVYVKYLKYADAEEVAAVLTKVVSSLSKLEPDAAKKSAQPSADSASVEADPATNSLLITADTETMESLLPVIDRLDIRRAQVLVEAIIVELTSEFNKEFGVEWAAYKDGKLAAVSQNGGGLSSTALAIKDNKFPSIGDGQTLGFFLGSKNKGVSFAGLIRFFQKNSDVNILSTPSVLTTDNAEASISIGQEIPVVTGDRTSATSNNSDVFRTFERQKVGISLKVTPQINGSGDTLILELAQEVSSVAASAENTDQTTTNNRNISTKVIAEDGELIILGGLKSDDVQEVEHKVPLLGDIPIVGSLFRHDQTTTEERNLMVFLRASIIKDNRDMQGATREKYNSVREDQQRARQKPGRLTDRDVLPLLPAWEEFHDSSPDTGGTTVIE</sequence>
<evidence type="ECO:0000259" key="13">
    <source>
        <dbReference type="Pfam" id="PF00263"/>
    </source>
</evidence>
<dbReference type="Pfam" id="PF03958">
    <property type="entry name" value="Secretin_N"/>
    <property type="match status" value="3"/>
</dbReference>
<evidence type="ECO:0000256" key="5">
    <source>
        <dbReference type="ARBA" id="ARBA00022692"/>
    </source>
</evidence>
<dbReference type="PRINTS" id="PR00811">
    <property type="entry name" value="BCTERIALGSPD"/>
</dbReference>
<feature type="signal peptide" evidence="12">
    <location>
        <begin position="1"/>
        <end position="18"/>
    </location>
</feature>
<dbReference type="GO" id="GO:0009279">
    <property type="term" value="C:cell outer membrane"/>
    <property type="evidence" value="ECO:0007669"/>
    <property type="project" value="UniProtKB-SubCell"/>
</dbReference>